<keyword evidence="3" id="KW-1185">Reference proteome</keyword>
<feature type="region of interest" description="Disordered" evidence="1">
    <location>
        <begin position="168"/>
        <end position="231"/>
    </location>
</feature>
<organism evidence="2 3">
    <name type="scientific">Malassezia sympodialis (strain ATCC 42132)</name>
    <name type="common">Atopic eczema-associated yeast</name>
    <dbReference type="NCBI Taxonomy" id="1230383"/>
    <lineage>
        <taxon>Eukaryota</taxon>
        <taxon>Fungi</taxon>
        <taxon>Dikarya</taxon>
        <taxon>Basidiomycota</taxon>
        <taxon>Ustilaginomycotina</taxon>
        <taxon>Malasseziomycetes</taxon>
        <taxon>Malasseziales</taxon>
        <taxon>Malasseziaceae</taxon>
        <taxon>Malassezia</taxon>
    </lineage>
</organism>
<proteinExistence type="predicted"/>
<dbReference type="Proteomes" id="UP000186303">
    <property type="component" value="Chromosome 3"/>
</dbReference>
<dbReference type="AlphaFoldDB" id="M5E5S0"/>
<accession>M5E5S0</accession>
<dbReference type="Pfam" id="PF04801">
    <property type="entry name" value="RPC5"/>
    <property type="match status" value="1"/>
</dbReference>
<evidence type="ECO:0000313" key="2">
    <source>
        <dbReference type="EMBL" id="SHO77865.1"/>
    </source>
</evidence>
<dbReference type="GO" id="GO:0042797">
    <property type="term" value="P:tRNA transcription by RNA polymerase III"/>
    <property type="evidence" value="ECO:0007669"/>
    <property type="project" value="TreeGrafter"/>
</dbReference>
<dbReference type="KEGG" id="msym:MSY001_0474"/>
<dbReference type="PANTHER" id="PTHR12069">
    <property type="entry name" value="DNA-DIRECTED RNA POLYMERASES III 80 KDA POLYPEPTIDE RNA POLYMERASE III SUBUNIT 5"/>
    <property type="match status" value="1"/>
</dbReference>
<dbReference type="InterPro" id="IPR006886">
    <property type="entry name" value="RNA_pol_III_Rpc5"/>
</dbReference>
<evidence type="ECO:0000256" key="1">
    <source>
        <dbReference type="SAM" id="MobiDB-lite"/>
    </source>
</evidence>
<reference evidence="3" key="1">
    <citation type="journal article" date="2017" name="Nucleic Acids Res.">
        <title>Proteogenomics produces comprehensive and highly accurate protein-coding gene annotation in a complete genome assembly of Malassezia sympodialis.</title>
        <authorList>
            <person name="Zhu Y."/>
            <person name="Engstroem P.G."/>
            <person name="Tellgren-Roth C."/>
            <person name="Baudo C.D."/>
            <person name="Kennell J.C."/>
            <person name="Sun S."/>
            <person name="Billmyre R.B."/>
            <person name="Schroeder M.S."/>
            <person name="Andersson A."/>
            <person name="Holm T."/>
            <person name="Sigurgeirsson B."/>
            <person name="Wu G."/>
            <person name="Sankaranarayanan S.R."/>
            <person name="Siddharthan R."/>
            <person name="Sanyal K."/>
            <person name="Lundeberg J."/>
            <person name="Nystedt B."/>
            <person name="Boekhout T."/>
            <person name="Dawson T.L. Jr."/>
            <person name="Heitman J."/>
            <person name="Scheynius A."/>
            <person name="Lehtioe J."/>
        </authorList>
    </citation>
    <scope>NUCLEOTIDE SEQUENCE [LARGE SCALE GENOMIC DNA]</scope>
    <source>
        <strain evidence="3">ATCC 42132</strain>
    </source>
</reference>
<dbReference type="EMBL" id="LT671823">
    <property type="protein sequence ID" value="SHO77865.1"/>
    <property type="molecule type" value="Genomic_DNA"/>
</dbReference>
<dbReference type="PANTHER" id="PTHR12069:SF0">
    <property type="entry name" value="DNA-DIRECTED RNA POLYMERASE III SUBUNIT RPC5"/>
    <property type="match status" value="1"/>
</dbReference>
<gene>
    <name evidence="2" type="ORF">MSYG_2207</name>
</gene>
<dbReference type="HOGENOM" id="CLU_055683_0_0_1"/>
<sequence length="272" mass="29516">MEARGLPPSLMATARDETAPAVSLPVFLSASLPSSAQLELFQYPLYARGRPLPVPVTAAQRGQRVTARWRPRSDRVEMELPLDMREAVYNQERGAELAESCASMGRIGVPGAAAVKQERGTEAPLRFDCICLESATVPRATQYMIGTVQNGELHLVPLHAVQQMRPSMQHVDCHTQASEQGRRAPASDDESDAQRDGRRHVVPLSVSLRTDGAPRAGGAGGAPGAATQRDADAERWVELRFADASRDEHALAALHARSREPLVCTTPAREFL</sequence>
<name>M5E5S0_MALS4</name>
<dbReference type="OrthoDB" id="340681at2759"/>
<dbReference type="RefSeq" id="XP_018739103.1">
    <property type="nucleotide sequence ID" value="XM_018885560.1"/>
</dbReference>
<dbReference type="GO" id="GO:0005666">
    <property type="term" value="C:RNA polymerase III complex"/>
    <property type="evidence" value="ECO:0007669"/>
    <property type="project" value="TreeGrafter"/>
</dbReference>
<dbReference type="STRING" id="1230383.M5E5S0"/>
<dbReference type="VEuPathDB" id="FungiDB:MSYG_2207"/>
<protein>
    <submittedName>
        <fullName evidence="2">Uncharacterized protein</fullName>
    </submittedName>
</protein>
<evidence type="ECO:0000313" key="3">
    <source>
        <dbReference type="Proteomes" id="UP000186303"/>
    </source>
</evidence>
<feature type="compositionally biased region" description="Basic and acidic residues" evidence="1">
    <location>
        <begin position="180"/>
        <end position="196"/>
    </location>
</feature>